<name>A0A2K4ZJ86_9FIRM</name>
<proteinExistence type="predicted"/>
<keyword evidence="3" id="KW-1185">Reference proteome</keyword>
<sequence length="110" mass="13240">MQKYKVIVTWEAVYDITEIADYIEAQFGIARADRFQEEIKERLDKIEILGGIFGKTYLCYRGYSIYKNPFPPSIIFYIIIESEKGIHVLRVLREERDWESILTRQRDYTY</sequence>
<dbReference type="InterPro" id="IPR035093">
    <property type="entry name" value="RelE/ParE_toxin_dom_sf"/>
</dbReference>
<gene>
    <name evidence="2" type="ORF">AMURIS_03189</name>
</gene>
<dbReference type="Pfam" id="PF05016">
    <property type="entry name" value="ParE_toxin"/>
    <property type="match status" value="1"/>
</dbReference>
<reference evidence="2 3" key="1">
    <citation type="submission" date="2018-01" db="EMBL/GenBank/DDBJ databases">
        <authorList>
            <person name="Gaut B.S."/>
            <person name="Morton B.R."/>
            <person name="Clegg M.T."/>
            <person name="Duvall M.R."/>
        </authorList>
    </citation>
    <scope>NUCLEOTIDE SEQUENCE [LARGE SCALE GENOMIC DNA]</scope>
    <source>
        <strain evidence="2">GP69</strain>
    </source>
</reference>
<protein>
    <submittedName>
        <fullName evidence="2">Plasmid stabilization system protein</fullName>
    </submittedName>
</protein>
<accession>A0A2K4ZJ86</accession>
<dbReference type="AlphaFoldDB" id="A0A2K4ZJ86"/>
<dbReference type="RefSeq" id="WP_103240493.1">
    <property type="nucleotide sequence ID" value="NZ_JANJZD010000001.1"/>
</dbReference>
<dbReference type="InterPro" id="IPR007712">
    <property type="entry name" value="RelE/ParE_toxin"/>
</dbReference>
<dbReference type="Gene3D" id="3.30.2310.20">
    <property type="entry name" value="RelE-like"/>
    <property type="match status" value="1"/>
</dbReference>
<dbReference type="EMBL" id="OFSM01000016">
    <property type="protein sequence ID" value="SOY30462.1"/>
    <property type="molecule type" value="Genomic_DNA"/>
</dbReference>
<evidence type="ECO:0000313" key="2">
    <source>
        <dbReference type="EMBL" id="SOY30462.1"/>
    </source>
</evidence>
<dbReference type="Proteomes" id="UP000236311">
    <property type="component" value="Unassembled WGS sequence"/>
</dbReference>
<evidence type="ECO:0000256" key="1">
    <source>
        <dbReference type="ARBA" id="ARBA00022649"/>
    </source>
</evidence>
<evidence type="ECO:0000313" key="3">
    <source>
        <dbReference type="Proteomes" id="UP000236311"/>
    </source>
</evidence>
<dbReference type="OrthoDB" id="1823658at2"/>
<organism evidence="2 3">
    <name type="scientific">Acetatifactor muris</name>
    <dbReference type="NCBI Taxonomy" id="879566"/>
    <lineage>
        <taxon>Bacteria</taxon>
        <taxon>Bacillati</taxon>
        <taxon>Bacillota</taxon>
        <taxon>Clostridia</taxon>
        <taxon>Lachnospirales</taxon>
        <taxon>Lachnospiraceae</taxon>
        <taxon>Acetatifactor</taxon>
    </lineage>
</organism>
<keyword evidence="1" id="KW-1277">Toxin-antitoxin system</keyword>